<evidence type="ECO:0000313" key="3">
    <source>
        <dbReference type="WBParaSite" id="PDA_v2.g4152.t1"/>
    </source>
</evidence>
<dbReference type="Proteomes" id="UP000887578">
    <property type="component" value="Unplaced"/>
</dbReference>
<dbReference type="WBParaSite" id="PDA_v2.g4152.t1">
    <property type="protein sequence ID" value="PDA_v2.g4152.t1"/>
    <property type="gene ID" value="PDA_v2.g4152"/>
</dbReference>
<evidence type="ECO:0000256" key="1">
    <source>
        <dbReference type="SAM" id="Phobius"/>
    </source>
</evidence>
<sequence>MWIIRVILKLLRPILRIFGPVIGIVFALTVFMTSLFGNYIVTLFLPMVTIFHRHREWRSIMDRAISFWMVIPLVR</sequence>
<evidence type="ECO:0000313" key="2">
    <source>
        <dbReference type="Proteomes" id="UP000887578"/>
    </source>
</evidence>
<organism evidence="2 3">
    <name type="scientific">Panagrolaimus davidi</name>
    <dbReference type="NCBI Taxonomy" id="227884"/>
    <lineage>
        <taxon>Eukaryota</taxon>
        <taxon>Metazoa</taxon>
        <taxon>Ecdysozoa</taxon>
        <taxon>Nematoda</taxon>
        <taxon>Chromadorea</taxon>
        <taxon>Rhabditida</taxon>
        <taxon>Tylenchina</taxon>
        <taxon>Panagrolaimomorpha</taxon>
        <taxon>Panagrolaimoidea</taxon>
        <taxon>Panagrolaimidae</taxon>
        <taxon>Panagrolaimus</taxon>
    </lineage>
</organism>
<reference evidence="3" key="1">
    <citation type="submission" date="2022-11" db="UniProtKB">
        <authorList>
            <consortium name="WormBaseParasite"/>
        </authorList>
    </citation>
    <scope>IDENTIFICATION</scope>
</reference>
<protein>
    <submittedName>
        <fullName evidence="3">Uncharacterized protein</fullName>
    </submittedName>
</protein>
<keyword evidence="1" id="KW-0472">Membrane</keyword>
<dbReference type="AlphaFoldDB" id="A0A914QRE5"/>
<proteinExistence type="predicted"/>
<name>A0A914QRE5_9BILA</name>
<accession>A0A914QRE5</accession>
<feature type="transmembrane region" description="Helical" evidence="1">
    <location>
        <begin position="20"/>
        <end position="51"/>
    </location>
</feature>
<keyword evidence="1" id="KW-1133">Transmembrane helix</keyword>
<keyword evidence="1" id="KW-0812">Transmembrane</keyword>
<keyword evidence="2" id="KW-1185">Reference proteome</keyword>